<name>A0A6I1DXQ2_9FLAO</name>
<dbReference type="Pfam" id="PF08327">
    <property type="entry name" value="AHSA1"/>
    <property type="match status" value="1"/>
</dbReference>
<dbReference type="OrthoDB" id="2355173at2"/>
<dbReference type="Proteomes" id="UP000429785">
    <property type="component" value="Unassembled WGS sequence"/>
</dbReference>
<dbReference type="SUPFAM" id="SSF55961">
    <property type="entry name" value="Bet v1-like"/>
    <property type="match status" value="1"/>
</dbReference>
<dbReference type="AlphaFoldDB" id="A0A6I1DXQ2"/>
<proteinExistence type="inferred from homology"/>
<dbReference type="RefSeq" id="WP_152130205.1">
    <property type="nucleotide sequence ID" value="NZ_WELG01000001.1"/>
</dbReference>
<evidence type="ECO:0000256" key="1">
    <source>
        <dbReference type="ARBA" id="ARBA00006817"/>
    </source>
</evidence>
<accession>A0A6I1DXQ2</accession>
<dbReference type="EMBL" id="WELG01000001">
    <property type="protein sequence ID" value="KAB7530273.1"/>
    <property type="molecule type" value="Genomic_DNA"/>
</dbReference>
<reference evidence="3 4" key="1">
    <citation type="submission" date="2019-10" db="EMBL/GenBank/DDBJ databases">
        <title>Muricauda olearia CL-SS4 JCM15563 genome.</title>
        <authorList>
            <person name="Liu L."/>
        </authorList>
    </citation>
    <scope>NUCLEOTIDE SEQUENCE [LARGE SCALE GENOMIC DNA]</scope>
    <source>
        <strain evidence="3 4">CL-SS4</strain>
    </source>
</reference>
<dbReference type="InterPro" id="IPR023393">
    <property type="entry name" value="START-like_dom_sf"/>
</dbReference>
<evidence type="ECO:0000259" key="2">
    <source>
        <dbReference type="Pfam" id="PF08327"/>
    </source>
</evidence>
<sequence length="140" mass="16295">MPKSIQFTKIYDFPVEKMWNALTDQQALSEWLMPCDFLPEVGHRFTFRTKSYPGFNGIVDCKVLELKEKELLSFSWSGGSLSDSVVTFRLTDLDGKKTRLEFEHSGFKGLMNTFLTRKILSIGWKEKILTVQLQKYLENE</sequence>
<evidence type="ECO:0000313" key="3">
    <source>
        <dbReference type="EMBL" id="KAB7530273.1"/>
    </source>
</evidence>
<comment type="caution">
    <text evidence="3">The sequence shown here is derived from an EMBL/GenBank/DDBJ whole genome shotgun (WGS) entry which is preliminary data.</text>
</comment>
<gene>
    <name evidence="3" type="ORF">F8C76_01835</name>
</gene>
<organism evidence="3 4">
    <name type="scientific">Flagellimonas olearia</name>
    <dbReference type="NCBI Taxonomy" id="552546"/>
    <lineage>
        <taxon>Bacteria</taxon>
        <taxon>Pseudomonadati</taxon>
        <taxon>Bacteroidota</taxon>
        <taxon>Flavobacteriia</taxon>
        <taxon>Flavobacteriales</taxon>
        <taxon>Flavobacteriaceae</taxon>
        <taxon>Flagellimonas</taxon>
    </lineage>
</organism>
<dbReference type="Gene3D" id="3.30.530.20">
    <property type="match status" value="1"/>
</dbReference>
<feature type="domain" description="Activator of Hsp90 ATPase homologue 1/2-like C-terminal" evidence="2">
    <location>
        <begin position="12"/>
        <end position="108"/>
    </location>
</feature>
<comment type="similarity">
    <text evidence="1">Belongs to the AHA1 family.</text>
</comment>
<protein>
    <recommendedName>
        <fullName evidence="2">Activator of Hsp90 ATPase homologue 1/2-like C-terminal domain-containing protein</fullName>
    </recommendedName>
</protein>
<evidence type="ECO:0000313" key="4">
    <source>
        <dbReference type="Proteomes" id="UP000429785"/>
    </source>
</evidence>
<dbReference type="CDD" id="cd07814">
    <property type="entry name" value="SRPBCC_CalC_Aha1-like"/>
    <property type="match status" value="1"/>
</dbReference>
<dbReference type="InterPro" id="IPR013538">
    <property type="entry name" value="ASHA1/2-like_C"/>
</dbReference>